<evidence type="ECO:0000256" key="7">
    <source>
        <dbReference type="ARBA" id="ARBA00022840"/>
    </source>
</evidence>
<dbReference type="SUPFAM" id="SSF55874">
    <property type="entry name" value="ATPase domain of HSP90 chaperone/DNA topoisomerase II/histidine kinase"/>
    <property type="match status" value="1"/>
</dbReference>
<evidence type="ECO:0000256" key="8">
    <source>
        <dbReference type="ARBA" id="ARBA00023012"/>
    </source>
</evidence>
<protein>
    <recommendedName>
        <fullName evidence="2">histidine kinase</fullName>
        <ecNumber evidence="2">2.7.13.3</ecNumber>
    </recommendedName>
</protein>
<sequence length="577" mass="61369">MRWPLRSRMPAAAGPAMAGFVGVAAAAAGFALSAVSHPYPWSVWLPVQCVGLSFVAAGVVGWARQPENGSGRLMAAVGITWYVGDLQLSTNQALFAVGFCLFYVPAAVFAHMILALPTGRLAGRADCAVVGALYLAVSLPQVPRYVSESPVEPQIWGSMDNMSMWAPVGSVSGGVLTLAAFGLVVRRWWTAGRAARRMLAALWSTGIVGGGIALVWIGATLAHVSPGTQRALLFLFAVALVFTPFAILTGLLRVRLARLQVANLVLQVEAAAEPRRLRDALAETLGDPTLQVWFRLPDGGYADPDGRVREEVPIDGHASTAVDCRGERLAVLVHDPALRDQGSLVEAVVATARLALENARLLAAQRAQLEEVRASRGRIVAAADEERHRIQRDLHDGAQHKLLAISLLIGRARNELPVTTTTATTFRHLGTAAVQLQDVIRELRQLIEGIDPPALTEQGLMAIVETLAERAPIPVEYDVPPQRWPVSVERAAYFVINEGLTNIYKHAGASRAVVRVESTADSLVLSVIDDGTGEADVDRGSGLSGLQDRVSAVGGTLVIDSRPGAGTCLRAELPCGS</sequence>
<comment type="catalytic activity">
    <reaction evidence="1">
        <text>ATP + protein L-histidine = ADP + protein N-phospho-L-histidine.</text>
        <dbReference type="EC" id="2.7.13.3"/>
    </reaction>
</comment>
<reference evidence="12 13" key="1">
    <citation type="submission" date="2016-09" db="EMBL/GenBank/DDBJ databases">
        <title>Couchioplanes caeruleus draft genome sequence.</title>
        <authorList>
            <person name="Sheehan J."/>
            <person name="Caffrey P."/>
        </authorList>
    </citation>
    <scope>NUCLEOTIDE SEQUENCE [LARGE SCALE GENOMIC DNA]</scope>
    <source>
        <strain evidence="12 13">DSM 43634</strain>
    </source>
</reference>
<feature type="domain" description="Signal transduction histidine kinase subgroup 3 dimerisation and phosphoacceptor" evidence="11">
    <location>
        <begin position="386"/>
        <end position="455"/>
    </location>
</feature>
<dbReference type="GO" id="GO:0046983">
    <property type="term" value="F:protein dimerization activity"/>
    <property type="evidence" value="ECO:0007669"/>
    <property type="project" value="InterPro"/>
</dbReference>
<dbReference type="InterPro" id="IPR003594">
    <property type="entry name" value="HATPase_dom"/>
</dbReference>
<feature type="transmembrane region" description="Helical" evidence="9">
    <location>
        <begin position="231"/>
        <end position="252"/>
    </location>
</feature>
<evidence type="ECO:0000256" key="6">
    <source>
        <dbReference type="ARBA" id="ARBA00022777"/>
    </source>
</evidence>
<dbReference type="PANTHER" id="PTHR24421:SF10">
    <property type="entry name" value="NITRATE_NITRITE SENSOR PROTEIN NARQ"/>
    <property type="match status" value="1"/>
</dbReference>
<dbReference type="GO" id="GO:0016020">
    <property type="term" value="C:membrane"/>
    <property type="evidence" value="ECO:0007669"/>
    <property type="project" value="InterPro"/>
</dbReference>
<evidence type="ECO:0000256" key="3">
    <source>
        <dbReference type="ARBA" id="ARBA00022553"/>
    </source>
</evidence>
<dbReference type="CDD" id="cd16917">
    <property type="entry name" value="HATPase_UhpB-NarQ-NarX-like"/>
    <property type="match status" value="1"/>
</dbReference>
<feature type="transmembrane region" description="Helical" evidence="9">
    <location>
        <begin position="162"/>
        <end position="185"/>
    </location>
</feature>
<dbReference type="Gene3D" id="1.20.5.1930">
    <property type="match status" value="1"/>
</dbReference>
<feature type="transmembrane region" description="Helical" evidence="9">
    <location>
        <begin position="197"/>
        <end position="219"/>
    </location>
</feature>
<accession>A0A1K0FIU8</accession>
<keyword evidence="4" id="KW-0808">Transferase</keyword>
<dbReference type="PANTHER" id="PTHR24421">
    <property type="entry name" value="NITRATE/NITRITE SENSOR PROTEIN NARX-RELATED"/>
    <property type="match status" value="1"/>
</dbReference>
<evidence type="ECO:0000256" key="5">
    <source>
        <dbReference type="ARBA" id="ARBA00022741"/>
    </source>
</evidence>
<keyword evidence="9" id="KW-1133">Transmembrane helix</keyword>
<evidence type="ECO:0000259" key="11">
    <source>
        <dbReference type="Pfam" id="PF07730"/>
    </source>
</evidence>
<dbReference type="InterPro" id="IPR036890">
    <property type="entry name" value="HATPase_C_sf"/>
</dbReference>
<feature type="transmembrane region" description="Helical" evidence="9">
    <location>
        <begin position="94"/>
        <end position="114"/>
    </location>
</feature>
<dbReference type="Gene3D" id="3.30.565.10">
    <property type="entry name" value="Histidine kinase-like ATPase, C-terminal domain"/>
    <property type="match status" value="1"/>
</dbReference>
<dbReference type="GO" id="GO:0005524">
    <property type="term" value="F:ATP binding"/>
    <property type="evidence" value="ECO:0007669"/>
    <property type="project" value="UniProtKB-KW"/>
</dbReference>
<proteinExistence type="predicted"/>
<keyword evidence="9" id="KW-0812">Transmembrane</keyword>
<dbReference type="InterPro" id="IPR011712">
    <property type="entry name" value="Sig_transdc_His_kin_sub3_dim/P"/>
</dbReference>
<feature type="domain" description="Histidine kinase/HSP90-like ATPase" evidence="10">
    <location>
        <begin position="489"/>
        <end position="575"/>
    </location>
</feature>
<evidence type="ECO:0000256" key="1">
    <source>
        <dbReference type="ARBA" id="ARBA00000085"/>
    </source>
</evidence>
<keyword evidence="8" id="KW-0902">Two-component regulatory system</keyword>
<keyword evidence="6" id="KW-0418">Kinase</keyword>
<evidence type="ECO:0000256" key="2">
    <source>
        <dbReference type="ARBA" id="ARBA00012438"/>
    </source>
</evidence>
<evidence type="ECO:0000256" key="9">
    <source>
        <dbReference type="SAM" id="Phobius"/>
    </source>
</evidence>
<keyword evidence="5" id="KW-0547">Nucleotide-binding</keyword>
<keyword evidence="3" id="KW-0597">Phosphoprotein</keyword>
<dbReference type="AlphaFoldDB" id="A0A1K0FIU8"/>
<evidence type="ECO:0000313" key="13">
    <source>
        <dbReference type="Proteomes" id="UP000182486"/>
    </source>
</evidence>
<feature type="transmembrane region" description="Helical" evidence="9">
    <location>
        <begin position="43"/>
        <end position="63"/>
    </location>
</feature>
<keyword evidence="7" id="KW-0067">ATP-binding</keyword>
<dbReference type="Proteomes" id="UP000182486">
    <property type="component" value="Unassembled WGS sequence"/>
</dbReference>
<comment type="caution">
    <text evidence="12">The sequence shown here is derived from an EMBL/GenBank/DDBJ whole genome shotgun (WGS) entry which is preliminary data.</text>
</comment>
<evidence type="ECO:0000256" key="4">
    <source>
        <dbReference type="ARBA" id="ARBA00022679"/>
    </source>
</evidence>
<dbReference type="InterPro" id="IPR050482">
    <property type="entry name" value="Sensor_HK_TwoCompSys"/>
</dbReference>
<evidence type="ECO:0000313" key="12">
    <source>
        <dbReference type="EMBL" id="OJF12783.1"/>
    </source>
</evidence>
<dbReference type="Pfam" id="PF07730">
    <property type="entry name" value="HisKA_3"/>
    <property type="match status" value="1"/>
</dbReference>
<dbReference type="GO" id="GO:0000155">
    <property type="term" value="F:phosphorelay sensor kinase activity"/>
    <property type="evidence" value="ECO:0007669"/>
    <property type="project" value="InterPro"/>
</dbReference>
<dbReference type="EC" id="2.7.13.3" evidence="2"/>
<evidence type="ECO:0000259" key="10">
    <source>
        <dbReference type="Pfam" id="PF02518"/>
    </source>
</evidence>
<name>A0A1K0FIU8_9ACTN</name>
<keyword evidence="13" id="KW-1185">Reference proteome</keyword>
<dbReference type="EMBL" id="MEIA01000197">
    <property type="protein sequence ID" value="OJF12783.1"/>
    <property type="molecule type" value="Genomic_DNA"/>
</dbReference>
<organism evidence="12 13">
    <name type="scientific">Couchioplanes caeruleus subsp. caeruleus</name>
    <dbReference type="NCBI Taxonomy" id="56427"/>
    <lineage>
        <taxon>Bacteria</taxon>
        <taxon>Bacillati</taxon>
        <taxon>Actinomycetota</taxon>
        <taxon>Actinomycetes</taxon>
        <taxon>Micromonosporales</taxon>
        <taxon>Micromonosporaceae</taxon>
        <taxon>Couchioplanes</taxon>
    </lineage>
</organism>
<keyword evidence="9" id="KW-0472">Membrane</keyword>
<gene>
    <name evidence="12" type="ORF">BG844_18825</name>
</gene>
<dbReference type="Pfam" id="PF02518">
    <property type="entry name" value="HATPase_c"/>
    <property type="match status" value="1"/>
</dbReference>